<dbReference type="Pfam" id="PF00098">
    <property type="entry name" value="zf-CCHC"/>
    <property type="match status" value="1"/>
</dbReference>
<keyword evidence="1" id="KW-0862">Zinc</keyword>
<evidence type="ECO:0000313" key="3">
    <source>
        <dbReference type="EMBL" id="KAH3713581.1"/>
    </source>
</evidence>
<dbReference type="GO" id="GO:0008270">
    <property type="term" value="F:zinc ion binding"/>
    <property type="evidence" value="ECO:0007669"/>
    <property type="project" value="UniProtKB-KW"/>
</dbReference>
<dbReference type="SUPFAM" id="SSF57756">
    <property type="entry name" value="Retrovirus zinc finger-like domains"/>
    <property type="match status" value="1"/>
</dbReference>
<protein>
    <recommendedName>
        <fullName evidence="2">CCHC-type domain-containing protein</fullName>
    </recommendedName>
</protein>
<dbReference type="Gene3D" id="4.10.60.10">
    <property type="entry name" value="Zinc finger, CCHC-type"/>
    <property type="match status" value="1"/>
</dbReference>
<sequence>MKDPQNIDEARTILETYNSLKEEVKGGVKIRAVETPKPKNALEEFVTEGRLQAFGRDIKTGLGKKIDQLASQLKPAASQQPRKEFARTPQDIVCYKCGFNGHISRDCRRNNGGNFGSKKLN</sequence>
<reference evidence="3" key="2">
    <citation type="submission" date="2020-11" db="EMBL/GenBank/DDBJ databases">
        <authorList>
            <person name="McCartney M.A."/>
            <person name="Auch B."/>
            <person name="Kono T."/>
            <person name="Mallez S."/>
            <person name="Becker A."/>
            <person name="Gohl D.M."/>
            <person name="Silverstein K.A.T."/>
            <person name="Koren S."/>
            <person name="Bechman K.B."/>
            <person name="Herman A."/>
            <person name="Abrahante J.E."/>
            <person name="Garbe J."/>
        </authorList>
    </citation>
    <scope>NUCLEOTIDE SEQUENCE</scope>
    <source>
        <strain evidence="3">Duluth1</strain>
        <tissue evidence="3">Whole animal</tissue>
    </source>
</reference>
<proteinExistence type="predicted"/>
<organism evidence="3 4">
    <name type="scientific">Dreissena polymorpha</name>
    <name type="common">Zebra mussel</name>
    <name type="synonym">Mytilus polymorpha</name>
    <dbReference type="NCBI Taxonomy" id="45954"/>
    <lineage>
        <taxon>Eukaryota</taxon>
        <taxon>Metazoa</taxon>
        <taxon>Spiralia</taxon>
        <taxon>Lophotrochozoa</taxon>
        <taxon>Mollusca</taxon>
        <taxon>Bivalvia</taxon>
        <taxon>Autobranchia</taxon>
        <taxon>Heteroconchia</taxon>
        <taxon>Euheterodonta</taxon>
        <taxon>Imparidentia</taxon>
        <taxon>Neoheterodontei</taxon>
        <taxon>Myida</taxon>
        <taxon>Dreissenoidea</taxon>
        <taxon>Dreissenidae</taxon>
        <taxon>Dreissena</taxon>
    </lineage>
</organism>
<dbReference type="SMART" id="SM00343">
    <property type="entry name" value="ZnF_C2HC"/>
    <property type="match status" value="1"/>
</dbReference>
<dbReference type="InterPro" id="IPR036875">
    <property type="entry name" value="Znf_CCHC_sf"/>
</dbReference>
<comment type="caution">
    <text evidence="3">The sequence shown here is derived from an EMBL/GenBank/DDBJ whole genome shotgun (WGS) entry which is preliminary data.</text>
</comment>
<gene>
    <name evidence="3" type="ORF">DPMN_073373</name>
</gene>
<evidence type="ECO:0000256" key="1">
    <source>
        <dbReference type="PROSITE-ProRule" id="PRU00047"/>
    </source>
</evidence>
<accession>A0A9D4BZ25</accession>
<evidence type="ECO:0000313" key="4">
    <source>
        <dbReference type="Proteomes" id="UP000828390"/>
    </source>
</evidence>
<dbReference type="GO" id="GO:0003676">
    <property type="term" value="F:nucleic acid binding"/>
    <property type="evidence" value="ECO:0007669"/>
    <property type="project" value="InterPro"/>
</dbReference>
<dbReference type="PROSITE" id="PS50158">
    <property type="entry name" value="ZF_CCHC"/>
    <property type="match status" value="1"/>
</dbReference>
<evidence type="ECO:0000259" key="2">
    <source>
        <dbReference type="PROSITE" id="PS50158"/>
    </source>
</evidence>
<name>A0A9D4BZ25_DREPO</name>
<keyword evidence="4" id="KW-1185">Reference proteome</keyword>
<dbReference type="AlphaFoldDB" id="A0A9D4BZ25"/>
<keyword evidence="1" id="KW-0863">Zinc-finger</keyword>
<feature type="domain" description="CCHC-type" evidence="2">
    <location>
        <begin position="94"/>
        <end position="109"/>
    </location>
</feature>
<keyword evidence="1" id="KW-0479">Metal-binding</keyword>
<dbReference type="InterPro" id="IPR001878">
    <property type="entry name" value="Znf_CCHC"/>
</dbReference>
<dbReference type="Proteomes" id="UP000828390">
    <property type="component" value="Unassembled WGS sequence"/>
</dbReference>
<dbReference type="EMBL" id="JAIWYP010000014">
    <property type="protein sequence ID" value="KAH3713581.1"/>
    <property type="molecule type" value="Genomic_DNA"/>
</dbReference>
<reference evidence="3" key="1">
    <citation type="journal article" date="2019" name="bioRxiv">
        <title>The Genome of the Zebra Mussel, Dreissena polymorpha: A Resource for Invasive Species Research.</title>
        <authorList>
            <person name="McCartney M.A."/>
            <person name="Auch B."/>
            <person name="Kono T."/>
            <person name="Mallez S."/>
            <person name="Zhang Y."/>
            <person name="Obille A."/>
            <person name="Becker A."/>
            <person name="Abrahante J.E."/>
            <person name="Garbe J."/>
            <person name="Badalamenti J.P."/>
            <person name="Herman A."/>
            <person name="Mangelson H."/>
            <person name="Liachko I."/>
            <person name="Sullivan S."/>
            <person name="Sone E.D."/>
            <person name="Koren S."/>
            <person name="Silverstein K.A.T."/>
            <person name="Beckman K.B."/>
            <person name="Gohl D.M."/>
        </authorList>
    </citation>
    <scope>NUCLEOTIDE SEQUENCE</scope>
    <source>
        <strain evidence="3">Duluth1</strain>
        <tissue evidence="3">Whole animal</tissue>
    </source>
</reference>